<dbReference type="GO" id="GO:0005762">
    <property type="term" value="C:mitochondrial large ribosomal subunit"/>
    <property type="evidence" value="ECO:0007669"/>
    <property type="project" value="TreeGrafter"/>
</dbReference>
<gene>
    <name evidence="3" type="ORF">EUX98_g8313</name>
</gene>
<evidence type="ECO:0000313" key="3">
    <source>
        <dbReference type="EMBL" id="THH21640.1"/>
    </source>
</evidence>
<feature type="domain" description="Prokaryotic-type class I peptide chain release factors" evidence="2">
    <location>
        <begin position="61"/>
        <end position="188"/>
    </location>
</feature>
<organism evidence="3 4">
    <name type="scientific">Antrodiella citrinella</name>
    <dbReference type="NCBI Taxonomy" id="2447956"/>
    <lineage>
        <taxon>Eukaryota</taxon>
        <taxon>Fungi</taxon>
        <taxon>Dikarya</taxon>
        <taxon>Basidiomycota</taxon>
        <taxon>Agaricomycotina</taxon>
        <taxon>Agaricomycetes</taxon>
        <taxon>Polyporales</taxon>
        <taxon>Steccherinaceae</taxon>
        <taxon>Antrodiella</taxon>
    </lineage>
</organism>
<dbReference type="GO" id="GO:0004045">
    <property type="term" value="F:peptidyl-tRNA hydrolase activity"/>
    <property type="evidence" value="ECO:0007669"/>
    <property type="project" value="TreeGrafter"/>
</dbReference>
<evidence type="ECO:0000313" key="4">
    <source>
        <dbReference type="Proteomes" id="UP000308730"/>
    </source>
</evidence>
<evidence type="ECO:0000256" key="1">
    <source>
        <dbReference type="SAM" id="MobiDB-lite"/>
    </source>
</evidence>
<accession>A0A4S4MET4</accession>
<keyword evidence="4" id="KW-1185">Reference proteome</keyword>
<sequence>MIRLSLRESPVTLWWRTRTQRFASSNHSTRFPPSIDTLGTPEENAQAREWIASFRTSAVIKGDVELTYSRSSGPGGQNVNKVNTKATLRCHLKSPWMPLWAKDTLKKSPAYVSSSESILITSSVHRSQPENVQECLSKLHALILSAAESCLVNEPSKEQRQRVERLQRAEKARRRQDKDRRSAVKKGRKGGGD</sequence>
<dbReference type="Proteomes" id="UP000308730">
    <property type="component" value="Unassembled WGS sequence"/>
</dbReference>
<proteinExistence type="predicted"/>
<feature type="region of interest" description="Disordered" evidence="1">
    <location>
        <begin position="154"/>
        <end position="193"/>
    </location>
</feature>
<reference evidence="3 4" key="1">
    <citation type="submission" date="2019-02" db="EMBL/GenBank/DDBJ databases">
        <title>Genome sequencing of the rare red list fungi Antrodiella citrinella (Flaviporus citrinellus).</title>
        <authorList>
            <person name="Buettner E."/>
            <person name="Kellner H."/>
        </authorList>
    </citation>
    <scope>NUCLEOTIDE SEQUENCE [LARGE SCALE GENOMIC DNA]</scope>
    <source>
        <strain evidence="3 4">DSM 108506</strain>
    </source>
</reference>
<dbReference type="AlphaFoldDB" id="A0A4S4MET4"/>
<dbReference type="PANTHER" id="PTHR11075:SF54">
    <property type="entry name" value="LARGE RIBOSOMAL SUBUNIT PROTEIN ML62"/>
    <property type="match status" value="1"/>
</dbReference>
<evidence type="ECO:0000259" key="2">
    <source>
        <dbReference type="Pfam" id="PF00472"/>
    </source>
</evidence>
<dbReference type="SUPFAM" id="SSF110916">
    <property type="entry name" value="Peptidyl-tRNA hydrolase domain-like"/>
    <property type="match status" value="1"/>
</dbReference>
<dbReference type="InterPro" id="IPR052104">
    <property type="entry name" value="Mito_Release_Factor_mL62"/>
</dbReference>
<feature type="compositionally biased region" description="Basic residues" evidence="1">
    <location>
        <begin position="183"/>
        <end position="193"/>
    </location>
</feature>
<protein>
    <recommendedName>
        <fullName evidence="2">Prokaryotic-type class I peptide chain release factors domain-containing protein</fullName>
    </recommendedName>
</protein>
<dbReference type="EMBL" id="SGPM01000435">
    <property type="protein sequence ID" value="THH21640.1"/>
    <property type="molecule type" value="Genomic_DNA"/>
</dbReference>
<dbReference type="GO" id="GO:0070126">
    <property type="term" value="P:mitochondrial translational termination"/>
    <property type="evidence" value="ECO:0007669"/>
    <property type="project" value="TreeGrafter"/>
</dbReference>
<feature type="compositionally biased region" description="Basic and acidic residues" evidence="1">
    <location>
        <begin position="155"/>
        <end position="182"/>
    </location>
</feature>
<dbReference type="Pfam" id="PF00472">
    <property type="entry name" value="RF-1"/>
    <property type="match status" value="1"/>
</dbReference>
<dbReference type="PANTHER" id="PTHR11075">
    <property type="entry name" value="PEPTIDE CHAIN RELEASE FACTOR"/>
    <property type="match status" value="1"/>
</dbReference>
<dbReference type="OrthoDB" id="270639at2759"/>
<name>A0A4S4MET4_9APHY</name>
<dbReference type="Gene3D" id="3.30.160.20">
    <property type="match status" value="1"/>
</dbReference>
<comment type="caution">
    <text evidence="3">The sequence shown here is derived from an EMBL/GenBank/DDBJ whole genome shotgun (WGS) entry which is preliminary data.</text>
</comment>
<dbReference type="InterPro" id="IPR000352">
    <property type="entry name" value="Pep_chain_release_fac_I"/>
</dbReference>
<dbReference type="GO" id="GO:0016150">
    <property type="term" value="F:translation release factor activity, codon nonspecific"/>
    <property type="evidence" value="ECO:0007669"/>
    <property type="project" value="TreeGrafter"/>
</dbReference>